<reference evidence="2 3" key="1">
    <citation type="submission" date="2019-03" db="EMBL/GenBank/DDBJ databases">
        <title>Rhodobacteraceae bacterium SM1902, a new member of the family Rhodobacteraceae isolated from Yantai.</title>
        <authorList>
            <person name="Sun Y."/>
        </authorList>
    </citation>
    <scope>NUCLEOTIDE SEQUENCE [LARGE SCALE GENOMIC DNA]</scope>
    <source>
        <strain evidence="2 3">SM1902</strain>
    </source>
</reference>
<dbReference type="AlphaFoldDB" id="A0A4R6APF9"/>
<accession>A0A4R6APF9</accession>
<dbReference type="Pfam" id="PF08241">
    <property type="entry name" value="Methyltransf_11"/>
    <property type="match status" value="1"/>
</dbReference>
<keyword evidence="3" id="KW-1185">Reference proteome</keyword>
<gene>
    <name evidence="2" type="ORF">E2L05_13620</name>
</gene>
<evidence type="ECO:0000313" key="2">
    <source>
        <dbReference type="EMBL" id="TDL86311.1"/>
    </source>
</evidence>
<sequence length="223" mass="24450">MMSEKLLAKGLRNRQNAADYDRFSEAVLGPWDELFLDRCEALRPVQTGTFVDVGAGTGVVLDRLSKRAAFAGWTMIGLELYDDMVMAGNARFAAQSVRAEMRQGDAQELPLADASVDMVVSRATIHHIPDKRTALKEMARVLRPAGIGLIHDARRDMPKDLMDRFNAMRAEVGYLPTTLEEKLIPQEMETLLHEAGLASCSTLAFGNDGLAALGFEVVIRAAS</sequence>
<dbReference type="GO" id="GO:0008757">
    <property type="term" value="F:S-adenosylmethionine-dependent methyltransferase activity"/>
    <property type="evidence" value="ECO:0007669"/>
    <property type="project" value="InterPro"/>
</dbReference>
<dbReference type="PANTHER" id="PTHR43591">
    <property type="entry name" value="METHYLTRANSFERASE"/>
    <property type="match status" value="1"/>
</dbReference>
<organism evidence="2 3">
    <name type="scientific">Meridianimarinicoccus aquatilis</name>
    <dbReference type="NCBI Taxonomy" id="2552766"/>
    <lineage>
        <taxon>Bacteria</taxon>
        <taxon>Pseudomonadati</taxon>
        <taxon>Pseudomonadota</taxon>
        <taxon>Alphaproteobacteria</taxon>
        <taxon>Rhodobacterales</taxon>
        <taxon>Paracoccaceae</taxon>
        <taxon>Meridianimarinicoccus</taxon>
    </lineage>
</organism>
<feature type="domain" description="Methyltransferase type 11" evidence="1">
    <location>
        <begin position="51"/>
        <end position="148"/>
    </location>
</feature>
<keyword evidence="2" id="KW-0808">Transferase</keyword>
<name>A0A4R6APF9_9RHOB</name>
<dbReference type="InterPro" id="IPR013216">
    <property type="entry name" value="Methyltransf_11"/>
</dbReference>
<comment type="caution">
    <text evidence="2">The sequence shown here is derived from an EMBL/GenBank/DDBJ whole genome shotgun (WGS) entry which is preliminary data.</text>
</comment>
<dbReference type="Gene3D" id="3.40.50.150">
    <property type="entry name" value="Vaccinia Virus protein VP39"/>
    <property type="match status" value="1"/>
</dbReference>
<keyword evidence="2" id="KW-0489">Methyltransferase</keyword>
<evidence type="ECO:0000313" key="3">
    <source>
        <dbReference type="Proteomes" id="UP000294562"/>
    </source>
</evidence>
<dbReference type="SUPFAM" id="SSF53335">
    <property type="entry name" value="S-adenosyl-L-methionine-dependent methyltransferases"/>
    <property type="match status" value="1"/>
</dbReference>
<dbReference type="GO" id="GO:0032259">
    <property type="term" value="P:methylation"/>
    <property type="evidence" value="ECO:0007669"/>
    <property type="project" value="UniProtKB-KW"/>
</dbReference>
<evidence type="ECO:0000259" key="1">
    <source>
        <dbReference type="Pfam" id="PF08241"/>
    </source>
</evidence>
<proteinExistence type="predicted"/>
<dbReference type="PANTHER" id="PTHR43591:SF110">
    <property type="entry name" value="RHODANESE DOMAIN-CONTAINING PROTEIN"/>
    <property type="match status" value="1"/>
</dbReference>
<protein>
    <submittedName>
        <fullName evidence="2">Class I SAM-dependent methyltransferase</fullName>
    </submittedName>
</protein>
<dbReference type="InterPro" id="IPR029063">
    <property type="entry name" value="SAM-dependent_MTases_sf"/>
</dbReference>
<dbReference type="EMBL" id="SMZO01000033">
    <property type="protein sequence ID" value="TDL86311.1"/>
    <property type="molecule type" value="Genomic_DNA"/>
</dbReference>
<dbReference type="OrthoDB" id="9787738at2"/>
<dbReference type="CDD" id="cd02440">
    <property type="entry name" value="AdoMet_MTases"/>
    <property type="match status" value="1"/>
</dbReference>
<dbReference type="Proteomes" id="UP000294562">
    <property type="component" value="Unassembled WGS sequence"/>
</dbReference>